<dbReference type="EMBL" id="PQIB02000001">
    <property type="protein sequence ID" value="RLN41906.1"/>
    <property type="molecule type" value="Genomic_DNA"/>
</dbReference>
<keyword evidence="3" id="KW-1185">Reference proteome</keyword>
<protein>
    <submittedName>
        <fullName evidence="2">Uncharacterized protein</fullName>
    </submittedName>
</protein>
<feature type="compositionally biased region" description="Low complexity" evidence="1">
    <location>
        <begin position="86"/>
        <end position="99"/>
    </location>
</feature>
<feature type="compositionally biased region" description="Polar residues" evidence="1">
    <location>
        <begin position="145"/>
        <end position="179"/>
    </location>
</feature>
<name>A0A3L6TQI7_PANMI</name>
<feature type="region of interest" description="Disordered" evidence="1">
    <location>
        <begin position="117"/>
        <end position="179"/>
    </location>
</feature>
<feature type="region of interest" description="Disordered" evidence="1">
    <location>
        <begin position="37"/>
        <end position="99"/>
    </location>
</feature>
<comment type="caution">
    <text evidence="2">The sequence shown here is derived from an EMBL/GenBank/DDBJ whole genome shotgun (WGS) entry which is preliminary data.</text>
</comment>
<sequence length="244" mass="25063">MPHGLASRPRLNRCAPLACAIPSAALRPPRAAEPDAAVIDALKMSRSQNGDGASRRPSASTPPVSEKHLGLGWMLPSPPLPKPHASSSVSAKGSSRGSISGLKRKICEGACASASHNAARGVSVSPASSSAPPGSEPKVSMPSEDANQLVSSESDTPTLPPETNGQTQVEGSSGAQTQAQGTADIVNIDDDEEVEAQTKAHGTADTLDEFIGIINNLYHFYAASKPSSSKSVVNENEIAANLIL</sequence>
<gene>
    <name evidence="2" type="ORF">C2845_PM01G32260</name>
</gene>
<reference evidence="3" key="1">
    <citation type="journal article" date="2019" name="Nat. Commun.">
        <title>The genome of broomcorn millet.</title>
        <authorList>
            <person name="Zou C."/>
            <person name="Miki D."/>
            <person name="Li D."/>
            <person name="Tang Q."/>
            <person name="Xiao L."/>
            <person name="Rajput S."/>
            <person name="Deng P."/>
            <person name="Jia W."/>
            <person name="Huang R."/>
            <person name="Zhang M."/>
            <person name="Sun Y."/>
            <person name="Hu J."/>
            <person name="Fu X."/>
            <person name="Schnable P.S."/>
            <person name="Li F."/>
            <person name="Zhang H."/>
            <person name="Feng B."/>
            <person name="Zhu X."/>
            <person name="Liu R."/>
            <person name="Schnable J.C."/>
            <person name="Zhu J.-K."/>
            <person name="Zhang H."/>
        </authorList>
    </citation>
    <scope>NUCLEOTIDE SEQUENCE [LARGE SCALE GENOMIC DNA]</scope>
</reference>
<dbReference type="AlphaFoldDB" id="A0A3L6TQI7"/>
<evidence type="ECO:0000313" key="3">
    <source>
        <dbReference type="Proteomes" id="UP000275267"/>
    </source>
</evidence>
<evidence type="ECO:0000256" key="1">
    <source>
        <dbReference type="SAM" id="MobiDB-lite"/>
    </source>
</evidence>
<feature type="compositionally biased region" description="Low complexity" evidence="1">
    <location>
        <begin position="121"/>
        <end position="133"/>
    </location>
</feature>
<dbReference type="Proteomes" id="UP000275267">
    <property type="component" value="Unassembled WGS sequence"/>
</dbReference>
<accession>A0A3L6TQI7</accession>
<organism evidence="2 3">
    <name type="scientific">Panicum miliaceum</name>
    <name type="common">Proso millet</name>
    <name type="synonym">Broomcorn millet</name>
    <dbReference type="NCBI Taxonomy" id="4540"/>
    <lineage>
        <taxon>Eukaryota</taxon>
        <taxon>Viridiplantae</taxon>
        <taxon>Streptophyta</taxon>
        <taxon>Embryophyta</taxon>
        <taxon>Tracheophyta</taxon>
        <taxon>Spermatophyta</taxon>
        <taxon>Magnoliopsida</taxon>
        <taxon>Liliopsida</taxon>
        <taxon>Poales</taxon>
        <taxon>Poaceae</taxon>
        <taxon>PACMAD clade</taxon>
        <taxon>Panicoideae</taxon>
        <taxon>Panicodae</taxon>
        <taxon>Paniceae</taxon>
        <taxon>Panicinae</taxon>
        <taxon>Panicum</taxon>
        <taxon>Panicum sect. Panicum</taxon>
    </lineage>
</organism>
<evidence type="ECO:0000313" key="2">
    <source>
        <dbReference type="EMBL" id="RLN41906.1"/>
    </source>
</evidence>
<feature type="compositionally biased region" description="Polar residues" evidence="1">
    <location>
        <begin position="45"/>
        <end position="63"/>
    </location>
</feature>
<proteinExistence type="predicted"/>